<name>A0A9W9R1P0_PENBR</name>
<dbReference type="Proteomes" id="UP001147695">
    <property type="component" value="Unassembled WGS sequence"/>
</dbReference>
<reference evidence="2" key="1">
    <citation type="submission" date="2022-12" db="EMBL/GenBank/DDBJ databases">
        <authorList>
            <person name="Petersen C."/>
        </authorList>
    </citation>
    <scope>NUCLEOTIDE SEQUENCE</scope>
    <source>
        <strain evidence="2">IBT 35673</strain>
    </source>
</reference>
<evidence type="ECO:0000256" key="1">
    <source>
        <dbReference type="SAM" id="MobiDB-lite"/>
    </source>
</evidence>
<feature type="compositionally biased region" description="Low complexity" evidence="1">
    <location>
        <begin position="51"/>
        <end position="69"/>
    </location>
</feature>
<sequence>MAEAKTFESPQVQSLGQTQRTMGGEHSHTYTHDLQLSPNLPEIVDERGLEPQQQYRPRYSSRQPSQSRQCSGQESDTSYSNGENTEMSIEDLWLPNPQSSSLCQLLYKAKLYIGSHSDVNRFGEITKLQGEQNWRQWKVDFFCTLWSVASIYGRIFSGQAEPPKEPQLLPTSREAVINAAKEDKMAMSQPDEMQNSGKMLIITGKDFNDKLVELEVENNRRKNLYQKNTERWNMAIGRSRLFLRKCIGGLPKNSIYRIEDPRECYLLLEAQYGKPSNHCTVFRMKKWTEIRYKGTNPAGYVERFKQAKIKWEE</sequence>
<feature type="region of interest" description="Disordered" evidence="1">
    <location>
        <begin position="49"/>
        <end position="83"/>
    </location>
</feature>
<comment type="caution">
    <text evidence="2">The sequence shown here is derived from an EMBL/GenBank/DDBJ whole genome shotgun (WGS) entry which is preliminary data.</text>
</comment>
<organism evidence="2 3">
    <name type="scientific">Penicillium brevicompactum</name>
    <dbReference type="NCBI Taxonomy" id="5074"/>
    <lineage>
        <taxon>Eukaryota</taxon>
        <taxon>Fungi</taxon>
        <taxon>Dikarya</taxon>
        <taxon>Ascomycota</taxon>
        <taxon>Pezizomycotina</taxon>
        <taxon>Eurotiomycetes</taxon>
        <taxon>Eurotiomycetidae</taxon>
        <taxon>Eurotiales</taxon>
        <taxon>Aspergillaceae</taxon>
        <taxon>Penicillium</taxon>
    </lineage>
</organism>
<feature type="compositionally biased region" description="Polar residues" evidence="1">
    <location>
        <begin position="70"/>
        <end position="83"/>
    </location>
</feature>
<accession>A0A9W9R1P0</accession>
<feature type="compositionally biased region" description="Polar residues" evidence="1">
    <location>
        <begin position="8"/>
        <end position="21"/>
    </location>
</feature>
<protein>
    <submittedName>
        <fullName evidence="2">Uncharacterized protein</fullName>
    </submittedName>
</protein>
<dbReference type="AlphaFoldDB" id="A0A9W9R1P0"/>
<evidence type="ECO:0000313" key="3">
    <source>
        <dbReference type="Proteomes" id="UP001147695"/>
    </source>
</evidence>
<reference evidence="2" key="2">
    <citation type="journal article" date="2023" name="IMA Fungus">
        <title>Comparative genomic study of the Penicillium genus elucidates a diverse pangenome and 15 lateral gene transfer events.</title>
        <authorList>
            <person name="Petersen C."/>
            <person name="Sorensen T."/>
            <person name="Nielsen M.R."/>
            <person name="Sondergaard T.E."/>
            <person name="Sorensen J.L."/>
            <person name="Fitzpatrick D.A."/>
            <person name="Frisvad J.C."/>
            <person name="Nielsen K.L."/>
        </authorList>
    </citation>
    <scope>NUCLEOTIDE SEQUENCE</scope>
    <source>
        <strain evidence="2">IBT 35673</strain>
    </source>
</reference>
<feature type="region of interest" description="Disordered" evidence="1">
    <location>
        <begin position="1"/>
        <end position="36"/>
    </location>
</feature>
<evidence type="ECO:0000313" key="2">
    <source>
        <dbReference type="EMBL" id="KAJ5351980.1"/>
    </source>
</evidence>
<proteinExistence type="predicted"/>
<gene>
    <name evidence="2" type="ORF">N7452_000954</name>
</gene>
<dbReference type="EMBL" id="JAPZBQ010000001">
    <property type="protein sequence ID" value="KAJ5351980.1"/>
    <property type="molecule type" value="Genomic_DNA"/>
</dbReference>